<evidence type="ECO:0000313" key="3">
    <source>
        <dbReference type="Proteomes" id="UP000091820"/>
    </source>
</evidence>
<accession>A0A1A9X4S9</accession>
<dbReference type="EnsemblMetazoa" id="GBRI044285-RA">
    <property type="protein sequence ID" value="GBRI044285-PA"/>
    <property type="gene ID" value="GBRI044285"/>
</dbReference>
<protein>
    <submittedName>
        <fullName evidence="2">Uncharacterized protein</fullName>
    </submittedName>
</protein>
<keyword evidence="3" id="KW-1185">Reference proteome</keyword>
<keyword evidence="1" id="KW-0472">Membrane</keyword>
<proteinExistence type="predicted"/>
<evidence type="ECO:0000313" key="2">
    <source>
        <dbReference type="EnsemblMetazoa" id="GBRI044285-PA"/>
    </source>
</evidence>
<feature type="transmembrane region" description="Helical" evidence="1">
    <location>
        <begin position="96"/>
        <end position="118"/>
    </location>
</feature>
<evidence type="ECO:0000256" key="1">
    <source>
        <dbReference type="SAM" id="Phobius"/>
    </source>
</evidence>
<reference evidence="2" key="2">
    <citation type="submission" date="2020-05" db="UniProtKB">
        <authorList>
            <consortium name="EnsemblMetazoa"/>
        </authorList>
    </citation>
    <scope>IDENTIFICATION</scope>
    <source>
        <strain evidence="2">IAEA</strain>
    </source>
</reference>
<keyword evidence="1" id="KW-0812">Transmembrane</keyword>
<dbReference type="VEuPathDB" id="VectorBase:GBRI044285"/>
<keyword evidence="1" id="KW-1133">Transmembrane helix</keyword>
<reference evidence="3" key="1">
    <citation type="submission" date="2014-03" db="EMBL/GenBank/DDBJ databases">
        <authorList>
            <person name="Aksoy S."/>
            <person name="Warren W."/>
            <person name="Wilson R.K."/>
        </authorList>
    </citation>
    <scope>NUCLEOTIDE SEQUENCE [LARGE SCALE GENOMIC DNA]</scope>
    <source>
        <strain evidence="3">IAEA</strain>
    </source>
</reference>
<name>A0A1A9X4S9_9MUSC</name>
<dbReference type="Proteomes" id="UP000091820">
    <property type="component" value="Unassembled WGS sequence"/>
</dbReference>
<sequence length="152" mass="17667">MNTERFEKFKCVNNTAGLLIDDDDDDDEKETTLKIVKNHFNIHPSSRDKTIIYKFFVPLFTVPVVEFLYKKNAYCIDYQAFTKGYKEKEKGQQHSINVEIPTAATSIYFYFLLLLLVFESSVCIDMHDVTSCASLEVVFSLDTIRIELKIKQ</sequence>
<organism evidence="2 3">
    <name type="scientific">Glossina brevipalpis</name>
    <dbReference type="NCBI Taxonomy" id="37001"/>
    <lineage>
        <taxon>Eukaryota</taxon>
        <taxon>Metazoa</taxon>
        <taxon>Ecdysozoa</taxon>
        <taxon>Arthropoda</taxon>
        <taxon>Hexapoda</taxon>
        <taxon>Insecta</taxon>
        <taxon>Pterygota</taxon>
        <taxon>Neoptera</taxon>
        <taxon>Endopterygota</taxon>
        <taxon>Diptera</taxon>
        <taxon>Brachycera</taxon>
        <taxon>Muscomorpha</taxon>
        <taxon>Hippoboscoidea</taxon>
        <taxon>Glossinidae</taxon>
        <taxon>Glossina</taxon>
    </lineage>
</organism>
<dbReference type="AlphaFoldDB" id="A0A1A9X4S9"/>